<dbReference type="GO" id="GO:0016020">
    <property type="term" value="C:membrane"/>
    <property type="evidence" value="ECO:0007669"/>
    <property type="project" value="TreeGrafter"/>
</dbReference>
<comment type="caution">
    <text evidence="4">The sequence shown here is derived from an EMBL/GenBank/DDBJ whole genome shotgun (WGS) entry which is preliminary data.</text>
</comment>
<protein>
    <submittedName>
        <fullName evidence="4">Long-chain-fatty-acid ligase</fullName>
    </submittedName>
</protein>
<dbReference type="InterPro" id="IPR020845">
    <property type="entry name" value="AMP-binding_CS"/>
</dbReference>
<dbReference type="Pfam" id="PF00501">
    <property type="entry name" value="AMP-binding"/>
    <property type="match status" value="1"/>
</dbReference>
<keyword evidence="1" id="KW-0547">Nucleotide-binding</keyword>
<reference evidence="5" key="1">
    <citation type="journal article" date="2015" name="PLoS Genet.">
        <title>Genome Sequence and Transcriptome Analyses of Chrysochromulina tobin: Metabolic Tools for Enhanced Algal Fitness in the Prominent Order Prymnesiales (Haptophyceae).</title>
        <authorList>
            <person name="Hovde B.T."/>
            <person name="Deodato C.R."/>
            <person name="Hunsperger H.M."/>
            <person name="Ryken S.A."/>
            <person name="Yost W."/>
            <person name="Jha R.K."/>
            <person name="Patterson J."/>
            <person name="Monnat R.J. Jr."/>
            <person name="Barlow S.B."/>
            <person name="Starkenburg S.R."/>
            <person name="Cattolico R.A."/>
        </authorList>
    </citation>
    <scope>NUCLEOTIDE SEQUENCE</scope>
    <source>
        <strain evidence="5">CCMP291</strain>
    </source>
</reference>
<dbReference type="AlphaFoldDB" id="A0A0M0K495"/>
<dbReference type="GO" id="GO:0005524">
    <property type="term" value="F:ATP binding"/>
    <property type="evidence" value="ECO:0007669"/>
    <property type="project" value="UniProtKB-KW"/>
</dbReference>
<dbReference type="SUPFAM" id="SSF56801">
    <property type="entry name" value="Acetyl-CoA synthetase-like"/>
    <property type="match status" value="1"/>
</dbReference>
<keyword evidence="5" id="KW-1185">Reference proteome</keyword>
<evidence type="ECO:0000313" key="4">
    <source>
        <dbReference type="EMBL" id="KOO33624.1"/>
    </source>
</evidence>
<dbReference type="PANTHER" id="PTHR43272">
    <property type="entry name" value="LONG-CHAIN-FATTY-ACID--COA LIGASE"/>
    <property type="match status" value="1"/>
</dbReference>
<keyword evidence="2" id="KW-0067">ATP-binding</keyword>
<dbReference type="GO" id="GO:0004467">
    <property type="term" value="F:long-chain fatty acid-CoA ligase activity"/>
    <property type="evidence" value="ECO:0007669"/>
    <property type="project" value="TreeGrafter"/>
</dbReference>
<dbReference type="OrthoDB" id="1700726at2759"/>
<proteinExistence type="predicted"/>
<dbReference type="InterPro" id="IPR042099">
    <property type="entry name" value="ANL_N_sf"/>
</dbReference>
<dbReference type="EMBL" id="JWZX01001470">
    <property type="protein sequence ID" value="KOO33624.1"/>
    <property type="molecule type" value="Genomic_DNA"/>
</dbReference>
<evidence type="ECO:0000256" key="1">
    <source>
        <dbReference type="ARBA" id="ARBA00022741"/>
    </source>
</evidence>
<dbReference type="Gene3D" id="3.40.50.12780">
    <property type="entry name" value="N-terminal domain of ligase-like"/>
    <property type="match status" value="1"/>
</dbReference>
<evidence type="ECO:0000256" key="2">
    <source>
        <dbReference type="ARBA" id="ARBA00022840"/>
    </source>
</evidence>
<name>A0A0M0K495_9EUKA</name>
<dbReference type="PANTHER" id="PTHR43272:SF33">
    <property type="entry name" value="AMP-BINDING DOMAIN-CONTAINING PROTEIN-RELATED"/>
    <property type="match status" value="1"/>
</dbReference>
<dbReference type="Proteomes" id="UP000037460">
    <property type="component" value="Unassembled WGS sequence"/>
</dbReference>
<dbReference type="PROSITE" id="PS00455">
    <property type="entry name" value="AMP_BINDING"/>
    <property type="match status" value="1"/>
</dbReference>
<evidence type="ECO:0000313" key="5">
    <source>
        <dbReference type="Proteomes" id="UP000037460"/>
    </source>
</evidence>
<evidence type="ECO:0000259" key="3">
    <source>
        <dbReference type="Pfam" id="PF00501"/>
    </source>
</evidence>
<dbReference type="GO" id="GO:0005783">
    <property type="term" value="C:endoplasmic reticulum"/>
    <property type="evidence" value="ECO:0007669"/>
    <property type="project" value="TreeGrafter"/>
</dbReference>
<feature type="domain" description="AMP-dependent synthetase/ligase" evidence="3">
    <location>
        <begin position="75"/>
        <end position="488"/>
    </location>
</feature>
<organism evidence="4 5">
    <name type="scientific">Chrysochromulina tobinii</name>
    <dbReference type="NCBI Taxonomy" id="1460289"/>
    <lineage>
        <taxon>Eukaryota</taxon>
        <taxon>Haptista</taxon>
        <taxon>Haptophyta</taxon>
        <taxon>Prymnesiophyceae</taxon>
        <taxon>Prymnesiales</taxon>
        <taxon>Chrysochromulinaceae</taxon>
        <taxon>Chrysochromulina</taxon>
    </lineage>
</organism>
<keyword evidence="4" id="KW-0436">Ligase</keyword>
<sequence>MTQGLDPSVGYVTAYGSAPGEGVVYRNKLSPHELVKAPTDGEYHNIYHLFSRGGLRMRPTAPCFGSRVRDDGSISTYQWQTYQEVDKRVGAFAAALVKLDLAPTTADGKRFLGFFLKNSRDWMVGALACYRIGVVVVPMYDTLGPETVSYIQGQTMMSTALCTAAELKLLTKQKTFPFANVLVSGALSKEVRAAAEAKGVRVFTVAELEALGQPNLGLLASVPEPKPADLAYLCYTSGTTGDPKGAMLSHGNLLAAIGNAGFPSQSIFAMDPNGPQEVHLSYLPLAHVFETVVMNFCLYRGAAVGFYQGDTLKILEDLQALRPTLFVSVPRLYNRIHDKIIGGAKAKGGIAGYLFAKGLEAKLERLHSTGSVEHGLWDPLVFSKVRKQLGLDRCAKMLCGSAPIAANVKDFLRVAIGAVFIEGYGLTETSAAATIVHPEDISNFHVGMPVLCAELKLQDVSEMGYSSKNMPPSGEVCVRGPCVFGGYYKLPDKTAEAFDAEGWFHTGDIGAWTSTGCLRIVDRKKNIFKLAQGEYVAAEKIEMALLRCPLVAQMFVYGDSLQSCLVGICVPDADEVATWASANGLAGKKAADLLKSEATKKQLQAAVEAQIAAASKEAGLKGFEKIQALHLDAEAWSVDNGLLTPTFKMKRNDLKKHYQSVIDAMYAQIDAKPKVLATGSKL</sequence>
<gene>
    <name evidence="4" type="ORF">Ctob_013047</name>
</gene>
<accession>A0A0M0K495</accession>
<dbReference type="InterPro" id="IPR000873">
    <property type="entry name" value="AMP-dep_synth/lig_dom"/>
</dbReference>